<evidence type="ECO:0000259" key="2">
    <source>
        <dbReference type="Pfam" id="PF00535"/>
    </source>
</evidence>
<evidence type="ECO:0000313" key="4">
    <source>
        <dbReference type="Proteomes" id="UP000239576"/>
    </source>
</evidence>
<feature type="domain" description="Glycosyltransferase 2-like" evidence="2">
    <location>
        <begin position="7"/>
        <end position="146"/>
    </location>
</feature>
<reference evidence="3 4" key="2">
    <citation type="submission" date="2018-03" db="EMBL/GenBank/DDBJ databases">
        <title>The ancient ancestry and fast evolution of plastids.</title>
        <authorList>
            <person name="Moore K.R."/>
            <person name="Magnabosco C."/>
            <person name="Momper L."/>
            <person name="Gold D.A."/>
            <person name="Bosak T."/>
            <person name="Fournier G.P."/>
        </authorList>
    </citation>
    <scope>NUCLEOTIDE SEQUENCE [LARGE SCALE GENOMIC DNA]</scope>
    <source>
        <strain evidence="3 4">ULC18</strain>
    </source>
</reference>
<evidence type="ECO:0000256" key="1">
    <source>
        <dbReference type="SAM" id="MobiDB-lite"/>
    </source>
</evidence>
<dbReference type="GO" id="GO:0016758">
    <property type="term" value="F:hexosyltransferase activity"/>
    <property type="evidence" value="ECO:0007669"/>
    <property type="project" value="UniProtKB-ARBA"/>
</dbReference>
<accession>A0A2T1E945</accession>
<dbReference type="EMBL" id="PVWK01000063">
    <property type="protein sequence ID" value="PSB29272.1"/>
    <property type="molecule type" value="Genomic_DNA"/>
</dbReference>
<reference evidence="4" key="1">
    <citation type="submission" date="2018-02" db="EMBL/GenBank/DDBJ databases">
        <authorList>
            <person name="Moore K."/>
            <person name="Momper L."/>
        </authorList>
    </citation>
    <scope>NUCLEOTIDE SEQUENCE [LARGE SCALE GENOMIC DNA]</scope>
    <source>
        <strain evidence="4">ULC18</strain>
    </source>
</reference>
<proteinExistence type="predicted"/>
<dbReference type="AlphaFoldDB" id="A0A2T1E945"/>
<dbReference type="Proteomes" id="UP000239576">
    <property type="component" value="Unassembled WGS sequence"/>
</dbReference>
<dbReference type="Gene3D" id="3.90.550.10">
    <property type="entry name" value="Spore Coat Polysaccharide Biosynthesis Protein SpsA, Chain A"/>
    <property type="match status" value="1"/>
</dbReference>
<protein>
    <recommendedName>
        <fullName evidence="2">Glycosyltransferase 2-like domain-containing protein</fullName>
    </recommendedName>
</protein>
<dbReference type="InterPro" id="IPR029044">
    <property type="entry name" value="Nucleotide-diphossugar_trans"/>
</dbReference>
<dbReference type="InterPro" id="IPR001173">
    <property type="entry name" value="Glyco_trans_2-like"/>
</dbReference>
<name>A0A2T1E945_9CYAN</name>
<dbReference type="RefSeq" id="WP_106256496.1">
    <property type="nucleotide sequence ID" value="NZ_CAWNSW010000157.1"/>
</dbReference>
<dbReference type="PANTHER" id="PTHR22916">
    <property type="entry name" value="GLYCOSYLTRANSFERASE"/>
    <property type="match status" value="1"/>
</dbReference>
<organism evidence="3 4">
    <name type="scientific">Stenomitos frigidus ULC18</name>
    <dbReference type="NCBI Taxonomy" id="2107698"/>
    <lineage>
        <taxon>Bacteria</taxon>
        <taxon>Bacillati</taxon>
        <taxon>Cyanobacteriota</taxon>
        <taxon>Cyanophyceae</taxon>
        <taxon>Leptolyngbyales</taxon>
        <taxon>Leptolyngbyaceae</taxon>
        <taxon>Stenomitos</taxon>
    </lineage>
</organism>
<keyword evidence="4" id="KW-1185">Reference proteome</keyword>
<sequence length="337" mass="38266">MTKLLLIAIPTYNRASQLQTQLAWIAKEIKGFEADCEVIVYDNCSTDGTQAVISEWQPVFGGTTLKSVRNPENIGGMRNLALSLSESKSRFTWTLGDDDPVDEGTLAFVMQTLRKYPDLGLLYLNYSAYYTQLDQMNHDRWLPTDFEQQPVDGKLAFQRCIEGPYTVGGVIFLSATIFRTEFTQTALRQWPDSVKNWGGMAFWTGYCATQGDIFVTEAKHLVCVVGVSKWEGEKKIHTRMLSKDIPEVCFKLQEIGYPHQMSRRVIQRSLGSYFYWARDVLSYLRPFKDWPLEMASVGAFLLFSLGASVLEPNKLKESSESLEPSAMSYGTAQERDR</sequence>
<dbReference type="Pfam" id="PF00535">
    <property type="entry name" value="Glycos_transf_2"/>
    <property type="match status" value="1"/>
</dbReference>
<dbReference type="OrthoDB" id="9785185at2"/>
<gene>
    <name evidence="3" type="ORF">C7B82_11815</name>
</gene>
<dbReference type="PANTHER" id="PTHR22916:SF3">
    <property type="entry name" value="UDP-GLCNAC:BETAGAL BETA-1,3-N-ACETYLGLUCOSAMINYLTRANSFERASE-LIKE PROTEIN 1"/>
    <property type="match status" value="1"/>
</dbReference>
<feature type="region of interest" description="Disordered" evidence="1">
    <location>
        <begin position="315"/>
        <end position="337"/>
    </location>
</feature>
<dbReference type="SUPFAM" id="SSF53448">
    <property type="entry name" value="Nucleotide-diphospho-sugar transferases"/>
    <property type="match status" value="1"/>
</dbReference>
<evidence type="ECO:0000313" key="3">
    <source>
        <dbReference type="EMBL" id="PSB29272.1"/>
    </source>
</evidence>
<comment type="caution">
    <text evidence="3">The sequence shown here is derived from an EMBL/GenBank/DDBJ whole genome shotgun (WGS) entry which is preliminary data.</text>
</comment>